<evidence type="ECO:0000313" key="2">
    <source>
        <dbReference type="EMBL" id="TLS49032.1"/>
    </source>
</evidence>
<protein>
    <submittedName>
        <fullName evidence="2">Ferritin-like domain-containing protein</fullName>
    </submittedName>
</protein>
<feature type="domain" description="DUF2383" evidence="1">
    <location>
        <begin position="16"/>
        <end position="112"/>
    </location>
</feature>
<evidence type="ECO:0000313" key="3">
    <source>
        <dbReference type="Proteomes" id="UP000309676"/>
    </source>
</evidence>
<keyword evidence="3" id="KW-1185">Reference proteome</keyword>
<reference evidence="2 3" key="1">
    <citation type="submission" date="2019-05" db="EMBL/GenBank/DDBJ databases">
        <authorList>
            <person name="Narsing Rao M.P."/>
            <person name="Li W.J."/>
        </authorList>
    </citation>
    <scope>NUCLEOTIDE SEQUENCE [LARGE SCALE GENOMIC DNA]</scope>
    <source>
        <strain evidence="2 3">SYSU_K30003</strain>
    </source>
</reference>
<name>A0A5R9FYA9_9BACL</name>
<accession>A0A5R9FYA9</accession>
<proteinExistence type="predicted"/>
<dbReference type="InterPro" id="IPR019052">
    <property type="entry name" value="DUF2383"/>
</dbReference>
<dbReference type="Proteomes" id="UP000309676">
    <property type="component" value="Unassembled WGS sequence"/>
</dbReference>
<dbReference type="SUPFAM" id="SSF47240">
    <property type="entry name" value="Ferritin-like"/>
    <property type="match status" value="1"/>
</dbReference>
<dbReference type="CDD" id="cd00657">
    <property type="entry name" value="Ferritin_like"/>
    <property type="match status" value="1"/>
</dbReference>
<dbReference type="EMBL" id="VCIW01000025">
    <property type="protein sequence ID" value="TLS49032.1"/>
    <property type="molecule type" value="Genomic_DNA"/>
</dbReference>
<gene>
    <name evidence="2" type="ORF">FE782_27545</name>
</gene>
<dbReference type="InterPro" id="IPR009078">
    <property type="entry name" value="Ferritin-like_SF"/>
</dbReference>
<sequence>MVTTTEGRANMDKTKTIKHLNEFLQGRYMGIRQYEHLIHQAGDEALKDFLQHLQASTKDQAARVAKRIQDLGGQAANDISIAGRVEEWMSQLRREPRTTEEILSQAYQGEHKYGIHVSHDIVEGELDAESAKLIDEILDEDHRHVEQIQERLGKRQPAPSR</sequence>
<evidence type="ECO:0000259" key="1">
    <source>
        <dbReference type="Pfam" id="PF09537"/>
    </source>
</evidence>
<dbReference type="Gene3D" id="1.20.1260.10">
    <property type="match status" value="1"/>
</dbReference>
<comment type="caution">
    <text evidence="2">The sequence shown here is derived from an EMBL/GenBank/DDBJ whole genome shotgun (WGS) entry which is preliminary data.</text>
</comment>
<organism evidence="2 3">
    <name type="scientific">Paenibacillus antri</name>
    <dbReference type="NCBI Taxonomy" id="2582848"/>
    <lineage>
        <taxon>Bacteria</taxon>
        <taxon>Bacillati</taxon>
        <taxon>Bacillota</taxon>
        <taxon>Bacilli</taxon>
        <taxon>Bacillales</taxon>
        <taxon>Paenibacillaceae</taxon>
        <taxon>Paenibacillus</taxon>
    </lineage>
</organism>
<dbReference type="AlphaFoldDB" id="A0A5R9FYA9"/>
<dbReference type="InterPro" id="IPR012347">
    <property type="entry name" value="Ferritin-like"/>
</dbReference>
<dbReference type="Pfam" id="PF09537">
    <property type="entry name" value="DUF2383"/>
    <property type="match status" value="1"/>
</dbReference>